<dbReference type="OrthoDB" id="9759607at2"/>
<dbReference type="EC" id="2.7.7.65" evidence="2"/>
<keyword evidence="4" id="KW-0812">Transmembrane</keyword>
<comment type="caution">
    <text evidence="6">The sequence shown here is derived from an EMBL/GenBank/DDBJ whole genome shotgun (WGS) entry which is preliminary data.</text>
</comment>
<name>A0A432XPL2_9GAMM</name>
<gene>
    <name evidence="6" type="ORF">CWE21_00515</name>
</gene>
<dbReference type="Gene3D" id="3.30.70.270">
    <property type="match status" value="1"/>
</dbReference>
<dbReference type="SUPFAM" id="SSF55073">
    <property type="entry name" value="Nucleotide cyclase"/>
    <property type="match status" value="1"/>
</dbReference>
<organism evidence="6 7">
    <name type="scientific">Pseudidiomarina aquimaris</name>
    <dbReference type="NCBI Taxonomy" id="641841"/>
    <lineage>
        <taxon>Bacteria</taxon>
        <taxon>Pseudomonadati</taxon>
        <taxon>Pseudomonadota</taxon>
        <taxon>Gammaproteobacteria</taxon>
        <taxon>Alteromonadales</taxon>
        <taxon>Idiomarinaceae</taxon>
        <taxon>Pseudidiomarina</taxon>
    </lineage>
</organism>
<evidence type="ECO:0000256" key="4">
    <source>
        <dbReference type="SAM" id="Phobius"/>
    </source>
</evidence>
<comment type="cofactor">
    <cofactor evidence="1">
        <name>Mg(2+)</name>
        <dbReference type="ChEBI" id="CHEBI:18420"/>
    </cofactor>
</comment>
<protein>
    <recommendedName>
        <fullName evidence="2">diguanylate cyclase</fullName>
        <ecNumber evidence="2">2.7.7.65</ecNumber>
    </recommendedName>
</protein>
<keyword evidence="4" id="KW-1133">Transmembrane helix</keyword>
<dbReference type="CDD" id="cd01949">
    <property type="entry name" value="GGDEF"/>
    <property type="match status" value="1"/>
</dbReference>
<dbReference type="InterPro" id="IPR043128">
    <property type="entry name" value="Rev_trsase/Diguanyl_cyclase"/>
</dbReference>
<feature type="transmembrane region" description="Helical" evidence="4">
    <location>
        <begin position="154"/>
        <end position="175"/>
    </location>
</feature>
<feature type="transmembrane region" description="Helical" evidence="4">
    <location>
        <begin position="82"/>
        <end position="102"/>
    </location>
</feature>
<evidence type="ECO:0000256" key="1">
    <source>
        <dbReference type="ARBA" id="ARBA00001946"/>
    </source>
</evidence>
<dbReference type="InterPro" id="IPR000160">
    <property type="entry name" value="GGDEF_dom"/>
</dbReference>
<dbReference type="NCBIfam" id="TIGR00254">
    <property type="entry name" value="GGDEF"/>
    <property type="match status" value="1"/>
</dbReference>
<sequence length="466" mass="51140">MTSTNTKSWPLVVNTRVLATPLALLCILFAVVVLFGYAAGMENLYRPIADGPATHPLTATTILLLGVGVLSAERANRITQTLFITALAFAFCLLAVNIFDIINHTQQANLLTPFYKVVDAEGAIGKSNKMGVNTSITLLFVAFSLVFQHIHFPTIAQLLSFLGIAVPTVSFTGYAYGLDNFYGQMSLISATLGFVLGAATLARNAHNNPIRSILSPYFGGKLARFQVLIGYAFPALIGYLMLKFVTSIDGLAVGLLIVIMSWFIILMVSISAMFQTAAEQRTQRLMRQLEQQAETDPLTQLPNRRRFVEFLTHELNRLNRHQRNDLCLLMLDIDHFKNVNDTAGHDVGDRVLVSLGALLRSSVRKVDLVARIGGEEFVVVLPDTNFNGAHRVATHLLDYVQRMEVPGWTDTHGGITTSIGIAVAHKQSSIESLLAEADSCLYQAKKNGRNRIEPQAELDRPTAPTT</sequence>
<feature type="domain" description="GGDEF" evidence="5">
    <location>
        <begin position="324"/>
        <end position="457"/>
    </location>
</feature>
<dbReference type="GO" id="GO:1902201">
    <property type="term" value="P:negative regulation of bacterial-type flagellum-dependent cell motility"/>
    <property type="evidence" value="ECO:0007669"/>
    <property type="project" value="TreeGrafter"/>
</dbReference>
<evidence type="ECO:0000256" key="2">
    <source>
        <dbReference type="ARBA" id="ARBA00012528"/>
    </source>
</evidence>
<keyword evidence="4" id="KW-0472">Membrane</keyword>
<dbReference type="FunFam" id="3.30.70.270:FF:000001">
    <property type="entry name" value="Diguanylate cyclase domain protein"/>
    <property type="match status" value="1"/>
</dbReference>
<dbReference type="RefSeq" id="WP_126832141.1">
    <property type="nucleotide sequence ID" value="NZ_PIPT01000001.1"/>
</dbReference>
<dbReference type="PANTHER" id="PTHR45138">
    <property type="entry name" value="REGULATORY COMPONENTS OF SENSORY TRANSDUCTION SYSTEM"/>
    <property type="match status" value="1"/>
</dbReference>
<dbReference type="GO" id="GO:0052621">
    <property type="term" value="F:diguanylate cyclase activity"/>
    <property type="evidence" value="ECO:0007669"/>
    <property type="project" value="UniProtKB-EC"/>
</dbReference>
<dbReference type="InterPro" id="IPR029787">
    <property type="entry name" value="Nucleotide_cyclase"/>
</dbReference>
<feature type="transmembrane region" description="Helical" evidence="4">
    <location>
        <begin position="53"/>
        <end position="70"/>
    </location>
</feature>
<reference evidence="7" key="1">
    <citation type="journal article" date="2018" name="Front. Microbiol.">
        <title>Genome-Based Analysis Reveals the Taxonomy and Diversity of the Family Idiomarinaceae.</title>
        <authorList>
            <person name="Liu Y."/>
            <person name="Lai Q."/>
            <person name="Shao Z."/>
        </authorList>
    </citation>
    <scope>NUCLEOTIDE SEQUENCE [LARGE SCALE GENOMIC DNA]</scope>
    <source>
        <strain evidence="7">SW15</strain>
    </source>
</reference>
<dbReference type="GO" id="GO:0005886">
    <property type="term" value="C:plasma membrane"/>
    <property type="evidence" value="ECO:0007669"/>
    <property type="project" value="TreeGrafter"/>
</dbReference>
<accession>A0A432XPL2</accession>
<dbReference type="InterPro" id="IPR050469">
    <property type="entry name" value="Diguanylate_Cyclase"/>
</dbReference>
<proteinExistence type="predicted"/>
<evidence type="ECO:0000259" key="5">
    <source>
        <dbReference type="PROSITE" id="PS50887"/>
    </source>
</evidence>
<feature type="transmembrane region" description="Helical" evidence="4">
    <location>
        <begin position="254"/>
        <end position="278"/>
    </location>
</feature>
<dbReference type="Pfam" id="PF00990">
    <property type="entry name" value="GGDEF"/>
    <property type="match status" value="1"/>
</dbReference>
<dbReference type="AlphaFoldDB" id="A0A432XPL2"/>
<keyword evidence="7" id="KW-1185">Reference proteome</keyword>
<dbReference type="SMART" id="SM00267">
    <property type="entry name" value="GGDEF"/>
    <property type="match status" value="1"/>
</dbReference>
<evidence type="ECO:0000313" key="7">
    <source>
        <dbReference type="Proteomes" id="UP000286678"/>
    </source>
</evidence>
<evidence type="ECO:0000256" key="3">
    <source>
        <dbReference type="ARBA" id="ARBA00034247"/>
    </source>
</evidence>
<dbReference type="Proteomes" id="UP000286678">
    <property type="component" value="Unassembled WGS sequence"/>
</dbReference>
<dbReference type="EMBL" id="PIPT01000001">
    <property type="protein sequence ID" value="RUO50622.1"/>
    <property type="molecule type" value="Genomic_DNA"/>
</dbReference>
<dbReference type="PANTHER" id="PTHR45138:SF9">
    <property type="entry name" value="DIGUANYLATE CYCLASE DGCM-RELATED"/>
    <property type="match status" value="1"/>
</dbReference>
<dbReference type="GO" id="GO:0043709">
    <property type="term" value="P:cell adhesion involved in single-species biofilm formation"/>
    <property type="evidence" value="ECO:0007669"/>
    <property type="project" value="TreeGrafter"/>
</dbReference>
<dbReference type="PROSITE" id="PS50887">
    <property type="entry name" value="GGDEF"/>
    <property type="match status" value="1"/>
</dbReference>
<comment type="catalytic activity">
    <reaction evidence="3">
        <text>2 GTP = 3',3'-c-di-GMP + 2 diphosphate</text>
        <dbReference type="Rhea" id="RHEA:24898"/>
        <dbReference type="ChEBI" id="CHEBI:33019"/>
        <dbReference type="ChEBI" id="CHEBI:37565"/>
        <dbReference type="ChEBI" id="CHEBI:58805"/>
        <dbReference type="EC" id="2.7.7.65"/>
    </reaction>
</comment>
<feature type="transmembrane region" description="Helical" evidence="4">
    <location>
        <begin position="130"/>
        <end position="147"/>
    </location>
</feature>
<evidence type="ECO:0000313" key="6">
    <source>
        <dbReference type="EMBL" id="RUO50622.1"/>
    </source>
</evidence>
<feature type="transmembrane region" description="Helical" evidence="4">
    <location>
        <begin position="222"/>
        <end position="242"/>
    </location>
</feature>
<feature type="transmembrane region" description="Helical" evidence="4">
    <location>
        <begin position="21"/>
        <end position="41"/>
    </location>
</feature>
<feature type="transmembrane region" description="Helical" evidence="4">
    <location>
        <begin position="181"/>
        <end position="202"/>
    </location>
</feature>